<protein>
    <submittedName>
        <fullName evidence="1">Uncharacterized protein</fullName>
    </submittedName>
</protein>
<comment type="caution">
    <text evidence="1">The sequence shown here is derived from an EMBL/GenBank/DDBJ whole genome shotgun (WGS) entry which is preliminary data.</text>
</comment>
<name>A0AAV1JIH8_9NEOP</name>
<sequence>MSTFDKHSYFMDGDGPENDLADIISSKSYLPKDQELPKTSVIKSEGDDATYLLSKLSDEELLKLLNDQPSKNVYDLRDIAKIASGFEINKENHNFQGESAAFEVLDKDVFNQFPAKSDIKQLSVKPKNENKQMPVFRLDNKGISLDSNNDAQYLALKKLNSLLNYHSQSNQEDLDDDKKELLFNVLVNQLKTLCCKKSGKHESSKLQKNFSPSLKIKEKTANEYMFLILNDEIKSNGSDELILVDPETLQQNSSVLLLGPITTPLTDRQLKLIMNRIAIELSKPEYLNLLRQLSDGTLDDSNLRILKNFIHGTETRRYIKPHRCNHQSKLARVYGGPKWLICTGYINLNTPSLYD</sequence>
<accession>A0AAV1JIH8</accession>
<keyword evidence="2" id="KW-1185">Reference proteome</keyword>
<reference evidence="1 2" key="1">
    <citation type="submission" date="2023-11" db="EMBL/GenBank/DDBJ databases">
        <authorList>
            <person name="Okamura Y."/>
        </authorList>
    </citation>
    <scope>NUCLEOTIDE SEQUENCE [LARGE SCALE GENOMIC DNA]</scope>
</reference>
<gene>
    <name evidence="1" type="ORF">LNINA_LOCUS7668</name>
</gene>
<evidence type="ECO:0000313" key="2">
    <source>
        <dbReference type="Proteomes" id="UP001497472"/>
    </source>
</evidence>
<dbReference type="AlphaFoldDB" id="A0AAV1JIH8"/>
<proteinExistence type="predicted"/>
<evidence type="ECO:0000313" key="1">
    <source>
        <dbReference type="EMBL" id="CAK1548255.1"/>
    </source>
</evidence>
<organism evidence="1 2">
    <name type="scientific">Leptosia nina</name>
    <dbReference type="NCBI Taxonomy" id="320188"/>
    <lineage>
        <taxon>Eukaryota</taxon>
        <taxon>Metazoa</taxon>
        <taxon>Ecdysozoa</taxon>
        <taxon>Arthropoda</taxon>
        <taxon>Hexapoda</taxon>
        <taxon>Insecta</taxon>
        <taxon>Pterygota</taxon>
        <taxon>Neoptera</taxon>
        <taxon>Endopterygota</taxon>
        <taxon>Lepidoptera</taxon>
        <taxon>Glossata</taxon>
        <taxon>Ditrysia</taxon>
        <taxon>Papilionoidea</taxon>
        <taxon>Pieridae</taxon>
        <taxon>Pierinae</taxon>
        <taxon>Leptosia</taxon>
    </lineage>
</organism>
<dbReference type="EMBL" id="CAVLEF010000010">
    <property type="protein sequence ID" value="CAK1548255.1"/>
    <property type="molecule type" value="Genomic_DNA"/>
</dbReference>
<dbReference type="Proteomes" id="UP001497472">
    <property type="component" value="Unassembled WGS sequence"/>
</dbReference>